<proteinExistence type="predicted"/>
<evidence type="ECO:0000256" key="2">
    <source>
        <dbReference type="ARBA" id="ARBA00022840"/>
    </source>
</evidence>
<dbReference type="PROSITE" id="PS51903">
    <property type="entry name" value="CLP_R"/>
    <property type="match status" value="1"/>
</dbReference>
<dbReference type="Gene3D" id="3.40.50.300">
    <property type="entry name" value="P-loop containing nucleotide triphosphate hydrolases"/>
    <property type="match status" value="1"/>
</dbReference>
<dbReference type="PANTHER" id="PTHR11638:SF18">
    <property type="entry name" value="HEAT SHOCK PROTEIN 104"/>
    <property type="match status" value="1"/>
</dbReference>
<feature type="domain" description="Clp R" evidence="5">
    <location>
        <begin position="1"/>
        <end position="146"/>
    </location>
</feature>
<dbReference type="Proteomes" id="UP001157017">
    <property type="component" value="Unassembled WGS sequence"/>
</dbReference>
<dbReference type="CDD" id="cd00009">
    <property type="entry name" value="AAA"/>
    <property type="match status" value="1"/>
</dbReference>
<evidence type="ECO:0000313" key="7">
    <source>
        <dbReference type="Proteomes" id="UP001157017"/>
    </source>
</evidence>
<comment type="caution">
    <text evidence="6">The sequence shown here is derived from an EMBL/GenBank/DDBJ whole genome shotgun (WGS) entry which is preliminary data.</text>
</comment>
<evidence type="ECO:0000256" key="4">
    <source>
        <dbReference type="SAM" id="MobiDB-lite"/>
    </source>
</evidence>
<evidence type="ECO:0000259" key="5">
    <source>
        <dbReference type="PROSITE" id="PS51903"/>
    </source>
</evidence>
<organism evidence="6 7">
    <name type="scientific">Angustibacter aerolatus</name>
    <dbReference type="NCBI Taxonomy" id="1162965"/>
    <lineage>
        <taxon>Bacteria</taxon>
        <taxon>Bacillati</taxon>
        <taxon>Actinomycetota</taxon>
        <taxon>Actinomycetes</taxon>
        <taxon>Kineosporiales</taxon>
        <taxon>Kineosporiaceae</taxon>
    </lineage>
</organism>
<protein>
    <recommendedName>
        <fullName evidence="5">Clp R domain-containing protein</fullName>
    </recommendedName>
</protein>
<keyword evidence="3" id="KW-0677">Repeat</keyword>
<feature type="compositionally biased region" description="Low complexity" evidence="4">
    <location>
        <begin position="319"/>
        <end position="337"/>
    </location>
</feature>
<feature type="region of interest" description="Disordered" evidence="4">
    <location>
        <begin position="278"/>
        <end position="339"/>
    </location>
</feature>
<dbReference type="SUPFAM" id="SSF52540">
    <property type="entry name" value="P-loop containing nucleoside triphosphate hydrolases"/>
    <property type="match status" value="1"/>
</dbReference>
<reference evidence="7" key="1">
    <citation type="journal article" date="2019" name="Int. J. Syst. Evol. Microbiol.">
        <title>The Global Catalogue of Microorganisms (GCM) 10K type strain sequencing project: providing services to taxonomists for standard genome sequencing and annotation.</title>
        <authorList>
            <consortium name="The Broad Institute Genomics Platform"/>
            <consortium name="The Broad Institute Genome Sequencing Center for Infectious Disease"/>
            <person name="Wu L."/>
            <person name="Ma J."/>
        </authorList>
    </citation>
    <scope>NUCLEOTIDE SEQUENCE [LARGE SCALE GENOMIC DNA]</scope>
    <source>
        <strain evidence="7">NBRC 108730</strain>
    </source>
</reference>
<evidence type="ECO:0000256" key="1">
    <source>
        <dbReference type="ARBA" id="ARBA00022741"/>
    </source>
</evidence>
<keyword evidence="7" id="KW-1185">Reference proteome</keyword>
<gene>
    <name evidence="6" type="ORF">GCM10025868_25510</name>
</gene>
<keyword evidence="2" id="KW-0067">ATP-binding</keyword>
<feature type="compositionally biased region" description="Basic residues" evidence="4">
    <location>
        <begin position="283"/>
        <end position="297"/>
    </location>
</feature>
<name>A0ABQ6JIC4_9ACTN</name>
<dbReference type="Gene3D" id="1.10.1780.10">
    <property type="entry name" value="Clp, N-terminal domain"/>
    <property type="match status" value="1"/>
</dbReference>
<evidence type="ECO:0000313" key="6">
    <source>
        <dbReference type="EMBL" id="GMA87301.1"/>
    </source>
</evidence>
<dbReference type="SUPFAM" id="SSF81923">
    <property type="entry name" value="Double Clp-N motif"/>
    <property type="match status" value="1"/>
</dbReference>
<sequence>MDLKPTTRSQEALSSAVQRATADGNPHVEPAHLAAALLAAADGTTRPLVQHAGGDPAALTAAIDRVRAALPSASGATVSAPQASRGGLAVLTAAQEESGALGDEFVSTEHLLLGLTKDAGPVGEALRAAGVTREAVLDALPSVRGHGKVTSPDPEGTYDALNKYGVDLTESARAGRLDPVIGRDAEIRRVVQVLSRRTKNNPVLIGEPGVGKTAVVEGLAQRMVSGDVPESLRGKRLISLDLGAMIAGAKYRGEFEERLKAVLEEIKGSGGEVVTFIDEPAHRGRRGRHRRGRHGRRQHAEADAGPRRACGWSARRRSTSTASASSRTPRSSGASSRCTSVSRACPTRWRSCAV</sequence>
<keyword evidence="1" id="KW-0547">Nucleotide-binding</keyword>
<dbReference type="EMBL" id="BSUZ01000001">
    <property type="protein sequence ID" value="GMA87301.1"/>
    <property type="molecule type" value="Genomic_DNA"/>
</dbReference>
<dbReference type="InterPro" id="IPR036628">
    <property type="entry name" value="Clp_N_dom_sf"/>
</dbReference>
<dbReference type="InterPro" id="IPR058680">
    <property type="entry name" value="NBD_SMAX1-like"/>
</dbReference>
<dbReference type="InterPro" id="IPR050130">
    <property type="entry name" value="ClpA_ClpB"/>
</dbReference>
<accession>A0ABQ6JIC4</accession>
<dbReference type="Pfam" id="PF23569">
    <property type="entry name" value="NBD_SMAX1"/>
    <property type="match status" value="1"/>
</dbReference>
<dbReference type="InterPro" id="IPR004176">
    <property type="entry name" value="Clp_R_N"/>
</dbReference>
<dbReference type="InterPro" id="IPR027417">
    <property type="entry name" value="P-loop_NTPase"/>
</dbReference>
<evidence type="ECO:0000256" key="3">
    <source>
        <dbReference type="PROSITE-ProRule" id="PRU01251"/>
    </source>
</evidence>
<dbReference type="Pfam" id="PF02861">
    <property type="entry name" value="Clp_N"/>
    <property type="match status" value="1"/>
</dbReference>
<dbReference type="PANTHER" id="PTHR11638">
    <property type="entry name" value="ATP-DEPENDENT CLP PROTEASE"/>
    <property type="match status" value="1"/>
</dbReference>